<organism evidence="2 3">
    <name type="scientific">Portunus trituberculatus</name>
    <name type="common">Swimming crab</name>
    <name type="synonym">Neptunus trituberculatus</name>
    <dbReference type="NCBI Taxonomy" id="210409"/>
    <lineage>
        <taxon>Eukaryota</taxon>
        <taxon>Metazoa</taxon>
        <taxon>Ecdysozoa</taxon>
        <taxon>Arthropoda</taxon>
        <taxon>Crustacea</taxon>
        <taxon>Multicrustacea</taxon>
        <taxon>Malacostraca</taxon>
        <taxon>Eumalacostraca</taxon>
        <taxon>Eucarida</taxon>
        <taxon>Decapoda</taxon>
        <taxon>Pleocyemata</taxon>
        <taxon>Brachyura</taxon>
        <taxon>Eubrachyura</taxon>
        <taxon>Portunoidea</taxon>
        <taxon>Portunidae</taxon>
        <taxon>Portuninae</taxon>
        <taxon>Portunus</taxon>
    </lineage>
</organism>
<dbReference type="EMBL" id="VSRR010026658">
    <property type="protein sequence ID" value="MPC67719.1"/>
    <property type="molecule type" value="Genomic_DNA"/>
</dbReference>
<reference evidence="2 3" key="1">
    <citation type="submission" date="2019-05" db="EMBL/GenBank/DDBJ databases">
        <title>Another draft genome of Portunus trituberculatus and its Hox gene families provides insights of decapod evolution.</title>
        <authorList>
            <person name="Jeong J.-H."/>
            <person name="Song I."/>
            <person name="Kim S."/>
            <person name="Choi T."/>
            <person name="Kim D."/>
            <person name="Ryu S."/>
            <person name="Kim W."/>
        </authorList>
    </citation>
    <scope>NUCLEOTIDE SEQUENCE [LARGE SCALE GENOMIC DNA]</scope>
    <source>
        <tissue evidence="2">Muscle</tissue>
    </source>
</reference>
<feature type="region of interest" description="Disordered" evidence="1">
    <location>
        <begin position="1"/>
        <end position="65"/>
    </location>
</feature>
<name>A0A5B7HD42_PORTR</name>
<comment type="caution">
    <text evidence="2">The sequence shown here is derived from an EMBL/GenBank/DDBJ whole genome shotgun (WGS) entry which is preliminary data.</text>
</comment>
<protein>
    <submittedName>
        <fullName evidence="2">Uncharacterized protein</fullName>
    </submittedName>
</protein>
<evidence type="ECO:0000313" key="3">
    <source>
        <dbReference type="Proteomes" id="UP000324222"/>
    </source>
</evidence>
<proteinExistence type="predicted"/>
<accession>A0A5B7HD42</accession>
<feature type="compositionally biased region" description="Pro residues" evidence="1">
    <location>
        <begin position="19"/>
        <end position="39"/>
    </location>
</feature>
<gene>
    <name evidence="2" type="ORF">E2C01_061900</name>
</gene>
<keyword evidence="3" id="KW-1185">Reference proteome</keyword>
<dbReference type="Proteomes" id="UP000324222">
    <property type="component" value="Unassembled WGS sequence"/>
</dbReference>
<evidence type="ECO:0000313" key="2">
    <source>
        <dbReference type="EMBL" id="MPC67719.1"/>
    </source>
</evidence>
<sequence length="99" mass="10558">MTVTPPSGPKCVVGTDAPRPVPASSPPRPTSPNLAPPPRRAPRSARQLLPPKSEFSWTCNQSGGREGPAGLPLLLLLLLASGWDEAGLAVHHHRHHHHQ</sequence>
<evidence type="ECO:0000256" key="1">
    <source>
        <dbReference type="SAM" id="MobiDB-lite"/>
    </source>
</evidence>
<dbReference type="AlphaFoldDB" id="A0A5B7HD42"/>